<keyword evidence="2" id="KW-1185">Reference proteome</keyword>
<dbReference type="RefSeq" id="WP_142529979.1">
    <property type="nucleotide sequence ID" value="NZ_CBCSJO010000010.1"/>
</dbReference>
<evidence type="ECO:0000313" key="2">
    <source>
        <dbReference type="Proteomes" id="UP000320300"/>
    </source>
</evidence>
<dbReference type="Proteomes" id="UP000320300">
    <property type="component" value="Unassembled WGS sequence"/>
</dbReference>
<protein>
    <submittedName>
        <fullName evidence="1">Uncharacterized protein</fullName>
    </submittedName>
</protein>
<evidence type="ECO:0000313" key="1">
    <source>
        <dbReference type="EMBL" id="SMO92320.1"/>
    </source>
</evidence>
<gene>
    <name evidence="1" type="ORF">SAMN06265348_110282</name>
</gene>
<reference evidence="1 2" key="1">
    <citation type="submission" date="2017-05" db="EMBL/GenBank/DDBJ databases">
        <authorList>
            <person name="Varghese N."/>
            <person name="Submissions S."/>
        </authorList>
    </citation>
    <scope>NUCLEOTIDE SEQUENCE [LARGE SCALE GENOMIC DNA]</scope>
    <source>
        <strain evidence="1 2">DSM 19036</strain>
    </source>
</reference>
<accession>A0A521F9Z5</accession>
<sequence length="76" mass="9027">MEKYILYTGEIEGKYREIQIYPLNYSNYEYLIHWDGFEVGVIKKIDSKWYTETEELSSVLNELGSFIDENGVSPDY</sequence>
<dbReference type="AlphaFoldDB" id="A0A521F9Z5"/>
<dbReference type="EMBL" id="FXTN01000010">
    <property type="protein sequence ID" value="SMO92320.1"/>
    <property type="molecule type" value="Genomic_DNA"/>
</dbReference>
<proteinExistence type="predicted"/>
<organism evidence="1 2">
    <name type="scientific">Pedobacter westerhofensis</name>
    <dbReference type="NCBI Taxonomy" id="425512"/>
    <lineage>
        <taxon>Bacteria</taxon>
        <taxon>Pseudomonadati</taxon>
        <taxon>Bacteroidota</taxon>
        <taxon>Sphingobacteriia</taxon>
        <taxon>Sphingobacteriales</taxon>
        <taxon>Sphingobacteriaceae</taxon>
        <taxon>Pedobacter</taxon>
    </lineage>
</organism>
<name>A0A521F9Z5_9SPHI</name>